<evidence type="ECO:0008006" key="3">
    <source>
        <dbReference type="Google" id="ProtNLM"/>
    </source>
</evidence>
<dbReference type="PIRSF" id="PIRSF022704">
    <property type="entry name" value="UCP022704"/>
    <property type="match status" value="1"/>
</dbReference>
<evidence type="ECO:0000313" key="2">
    <source>
        <dbReference type="Proteomes" id="UP000552709"/>
    </source>
</evidence>
<dbReference type="Pfam" id="PF07081">
    <property type="entry name" value="DUF1349"/>
    <property type="match status" value="1"/>
</dbReference>
<protein>
    <recommendedName>
        <fullName evidence="3">DUF1349 domain-containing protein</fullName>
    </recommendedName>
</protein>
<dbReference type="SUPFAM" id="SSF49899">
    <property type="entry name" value="Concanavalin A-like lectins/glucanases"/>
    <property type="match status" value="1"/>
</dbReference>
<dbReference type="PANTHER" id="PTHR35332:SF2">
    <property type="entry name" value="REGULATION OF ENOLASE PROTEIN 1"/>
    <property type="match status" value="1"/>
</dbReference>
<evidence type="ECO:0000313" key="1">
    <source>
        <dbReference type="EMBL" id="MBB5362287.1"/>
    </source>
</evidence>
<keyword evidence="2" id="KW-1185">Reference proteome</keyword>
<comment type="caution">
    <text evidence="1">The sequence shown here is derived from an EMBL/GenBank/DDBJ whole genome shotgun (WGS) entry which is preliminary data.</text>
</comment>
<organism evidence="1 2">
    <name type="scientific">Deinococcus humi</name>
    <dbReference type="NCBI Taxonomy" id="662880"/>
    <lineage>
        <taxon>Bacteria</taxon>
        <taxon>Thermotogati</taxon>
        <taxon>Deinococcota</taxon>
        <taxon>Deinococci</taxon>
        <taxon>Deinococcales</taxon>
        <taxon>Deinococcaceae</taxon>
        <taxon>Deinococcus</taxon>
    </lineage>
</organism>
<proteinExistence type="predicted"/>
<dbReference type="EMBL" id="JACHFL010000002">
    <property type="protein sequence ID" value="MBB5362287.1"/>
    <property type="molecule type" value="Genomic_DNA"/>
</dbReference>
<reference evidence="1 2" key="1">
    <citation type="submission" date="2020-08" db="EMBL/GenBank/DDBJ databases">
        <title>Genomic Encyclopedia of Type Strains, Phase IV (KMG-IV): sequencing the most valuable type-strain genomes for metagenomic binning, comparative biology and taxonomic classification.</title>
        <authorList>
            <person name="Goeker M."/>
        </authorList>
    </citation>
    <scope>NUCLEOTIDE SEQUENCE [LARGE SCALE GENOMIC DNA]</scope>
    <source>
        <strain evidence="1 2">DSM 27939</strain>
    </source>
</reference>
<dbReference type="InterPro" id="IPR015987">
    <property type="entry name" value="UCP022704"/>
</dbReference>
<name>A0A7W8JSA6_9DEIO</name>
<dbReference type="Gene3D" id="2.60.120.200">
    <property type="match status" value="1"/>
</dbReference>
<accession>A0A7W8JSA6</accession>
<dbReference type="Proteomes" id="UP000552709">
    <property type="component" value="Unassembled WGS sequence"/>
</dbReference>
<dbReference type="AlphaFoldDB" id="A0A7W8JSA6"/>
<gene>
    <name evidence="1" type="ORF">HNQ08_001372</name>
</gene>
<dbReference type="InterPro" id="IPR013320">
    <property type="entry name" value="ConA-like_dom_sf"/>
</dbReference>
<dbReference type="PANTHER" id="PTHR35332">
    <property type="entry name" value="REGULATION OF ENOLASE PROTEIN 1"/>
    <property type="match status" value="1"/>
</dbReference>
<dbReference type="InterPro" id="IPR009784">
    <property type="entry name" value="DUF1349"/>
</dbReference>
<dbReference type="RefSeq" id="WP_184128812.1">
    <property type="nucleotide sequence ID" value="NZ_JACHFL010000002.1"/>
</dbReference>
<sequence length="196" mass="22188">MSESWSAFTWHAEPQSWAAHEDGTLEVVTAKGGDFWRETQYGFTHDDGHAFLRDAPLEFMASVRVRGGYRELYDQAGLMLRADERHWCKVGVEYVGRQQWSAVVTHDKSDWSVQPAGDHAEVTFRMVRRDDALILHARPADHEEWTLLRVAPFPPGLGARVGLLAGSPGRAGFRASFHDFRLSGPDRRPLHELRAP</sequence>